<accession>A0ABN8J2S2</accession>
<keyword evidence="3" id="KW-1185">Reference proteome</keyword>
<organism evidence="2 3">
    <name type="scientific">Iphiclides podalirius</name>
    <name type="common">scarce swallowtail</name>
    <dbReference type="NCBI Taxonomy" id="110791"/>
    <lineage>
        <taxon>Eukaryota</taxon>
        <taxon>Metazoa</taxon>
        <taxon>Ecdysozoa</taxon>
        <taxon>Arthropoda</taxon>
        <taxon>Hexapoda</taxon>
        <taxon>Insecta</taxon>
        <taxon>Pterygota</taxon>
        <taxon>Neoptera</taxon>
        <taxon>Endopterygota</taxon>
        <taxon>Lepidoptera</taxon>
        <taxon>Glossata</taxon>
        <taxon>Ditrysia</taxon>
        <taxon>Papilionoidea</taxon>
        <taxon>Papilionidae</taxon>
        <taxon>Papilioninae</taxon>
        <taxon>Iphiclides</taxon>
    </lineage>
</organism>
<proteinExistence type="predicted"/>
<feature type="non-terminal residue" evidence="2">
    <location>
        <position position="80"/>
    </location>
</feature>
<dbReference type="EMBL" id="OW152819">
    <property type="protein sequence ID" value="CAH2074494.1"/>
    <property type="molecule type" value="Genomic_DNA"/>
</dbReference>
<reference evidence="2" key="1">
    <citation type="submission" date="2022-03" db="EMBL/GenBank/DDBJ databases">
        <authorList>
            <person name="Martin H S."/>
        </authorList>
    </citation>
    <scope>NUCLEOTIDE SEQUENCE</scope>
</reference>
<name>A0ABN8J2S2_9NEOP</name>
<protein>
    <submittedName>
        <fullName evidence="2">Uncharacterized protein</fullName>
    </submittedName>
</protein>
<evidence type="ECO:0000313" key="2">
    <source>
        <dbReference type="EMBL" id="CAH2074494.1"/>
    </source>
</evidence>
<evidence type="ECO:0000313" key="3">
    <source>
        <dbReference type="Proteomes" id="UP000837857"/>
    </source>
</evidence>
<dbReference type="Proteomes" id="UP000837857">
    <property type="component" value="Chromosome 7"/>
</dbReference>
<sequence length="80" mass="8643">MRTARSKIRGALRSRSAAKSIWRGVRAQSGCLTRDPGVRQRGASLAGPSVTPSIEDELSQYDRVQPKVDDTAPPTSAYCP</sequence>
<evidence type="ECO:0000256" key="1">
    <source>
        <dbReference type="SAM" id="MobiDB-lite"/>
    </source>
</evidence>
<gene>
    <name evidence="2" type="ORF">IPOD504_LOCUS16102</name>
</gene>
<feature type="region of interest" description="Disordered" evidence="1">
    <location>
        <begin position="32"/>
        <end position="80"/>
    </location>
</feature>